<proteinExistence type="predicted"/>
<dbReference type="EMBL" id="QUSY01002356">
    <property type="protein sequence ID" value="RHY21519.1"/>
    <property type="molecule type" value="Genomic_DNA"/>
</dbReference>
<organism evidence="1 2">
    <name type="scientific">Aphanomyces invadans</name>
    <dbReference type="NCBI Taxonomy" id="157072"/>
    <lineage>
        <taxon>Eukaryota</taxon>
        <taxon>Sar</taxon>
        <taxon>Stramenopiles</taxon>
        <taxon>Oomycota</taxon>
        <taxon>Saprolegniomycetes</taxon>
        <taxon>Saprolegniales</taxon>
        <taxon>Verrucalvaceae</taxon>
        <taxon>Aphanomyces</taxon>
    </lineage>
</organism>
<dbReference type="PANTHER" id="PTHR47169">
    <property type="entry name" value="OS01G0541250 PROTEIN"/>
    <property type="match status" value="1"/>
</dbReference>
<dbReference type="Proteomes" id="UP000285060">
    <property type="component" value="Unassembled WGS sequence"/>
</dbReference>
<accession>A0A3R6YS22</accession>
<evidence type="ECO:0000313" key="2">
    <source>
        <dbReference type="Proteomes" id="UP000285060"/>
    </source>
</evidence>
<gene>
    <name evidence="1" type="ORF">DYB32_009794</name>
</gene>
<protein>
    <submittedName>
        <fullName evidence="1">Uncharacterized protein</fullName>
    </submittedName>
</protein>
<dbReference type="VEuPathDB" id="FungiDB:H310_02807"/>
<evidence type="ECO:0000313" key="1">
    <source>
        <dbReference type="EMBL" id="RHY21519.1"/>
    </source>
</evidence>
<name>A0A3R6YS22_9STRA</name>
<dbReference type="VEuPathDB" id="FungiDB:H310_15300"/>
<keyword evidence="2" id="KW-1185">Reference proteome</keyword>
<reference evidence="1 2" key="1">
    <citation type="submission" date="2018-08" db="EMBL/GenBank/DDBJ databases">
        <title>Aphanomyces genome sequencing and annotation.</title>
        <authorList>
            <person name="Minardi D."/>
            <person name="Oidtmann B."/>
            <person name="Van Der Giezen M."/>
            <person name="Studholme D.J."/>
        </authorList>
    </citation>
    <scope>NUCLEOTIDE SEQUENCE [LARGE SCALE GENOMIC DNA]</scope>
    <source>
        <strain evidence="1 2">NJM0002</strain>
    </source>
</reference>
<dbReference type="AlphaFoldDB" id="A0A3R6YS22"/>
<dbReference type="PANTHER" id="PTHR47169:SF2">
    <property type="entry name" value="OS01G0541250 PROTEIN"/>
    <property type="match status" value="1"/>
</dbReference>
<sequence length="314" mass="34749">MILCLHHGESVASFSASRTRPTEDQRLELDAPISAVELASSVKSMAPLKAPGPDGLTAAIYQLDPTLFGEGSVKGAVPQIGLLQVYPTQTGFVAGRRIHDHIIFFRDLQHKCAVDDDEGFAMLLDFEKAWRSPRPHRPHTNLCRALIRRSAPGLADSAGEADFLADPRFEFDGLWDVVHLDEILFNADIGRGKYYHVPAEKPLQRSWKSKRIIPKVMFLDAVAKPTYDAEHGGLFDGKFGMWSAVKYLPAARLSRNRPAGTIVTTLANVDATLYREYGITRVIPAIEENFPSTHKHAILQQPHGAITDEVLAHV</sequence>
<comment type="caution">
    <text evidence="1">The sequence shown here is derived from an EMBL/GenBank/DDBJ whole genome shotgun (WGS) entry which is preliminary data.</text>
</comment>